<dbReference type="InterPro" id="IPR014508">
    <property type="entry name" value="UCP020555_TPR-like"/>
</dbReference>
<dbReference type="EMBL" id="JAPQFL010000003">
    <property type="protein sequence ID" value="MDD9328058.1"/>
    <property type="molecule type" value="Genomic_DNA"/>
</dbReference>
<dbReference type="PIRSF" id="PIRSF020555">
    <property type="entry name" value="UCP020555"/>
    <property type="match status" value="1"/>
</dbReference>
<dbReference type="EMBL" id="CP146598">
    <property type="protein sequence ID" value="WWY02540.1"/>
    <property type="molecule type" value="Genomic_DNA"/>
</dbReference>
<organism evidence="2">
    <name type="scientific">Neisseria leonii</name>
    <dbReference type="NCBI Taxonomy" id="2995413"/>
    <lineage>
        <taxon>Bacteria</taxon>
        <taxon>Pseudomonadati</taxon>
        <taxon>Pseudomonadota</taxon>
        <taxon>Betaproteobacteria</taxon>
        <taxon>Neisseriales</taxon>
        <taxon>Neisseriaceae</taxon>
        <taxon>Neisseria</taxon>
    </lineage>
</organism>
<dbReference type="PROSITE" id="PS51257">
    <property type="entry name" value="PROKAR_LIPOPROTEIN"/>
    <property type="match status" value="1"/>
</dbReference>
<keyword evidence="1" id="KW-0732">Signal</keyword>
<sequence>MKTQMTFRVLSLTAAFLLTACGSAPKQMYYWKGYNAAVYERLKNDDGTVGGQIGKMEKYFDEADRKQLAAAPGAYAHMGLLLADAGQTDAAKAQFEKEKQQFPESAVFMDFLLKSKTKGGNQ</sequence>
<evidence type="ECO:0000256" key="1">
    <source>
        <dbReference type="SAM" id="SignalP"/>
    </source>
</evidence>
<evidence type="ECO:0000313" key="2">
    <source>
        <dbReference type="EMBL" id="MDD9328058.1"/>
    </source>
</evidence>
<evidence type="ECO:0000313" key="4">
    <source>
        <dbReference type="Proteomes" id="UP001149607"/>
    </source>
</evidence>
<feature type="chain" id="PRO_5042786823" evidence="1">
    <location>
        <begin position="21"/>
        <end position="122"/>
    </location>
</feature>
<name>A0A9X4E9Q6_9NEIS</name>
<reference evidence="2" key="1">
    <citation type="submission" date="2022-10" db="EMBL/GenBank/DDBJ databases">
        <authorList>
            <person name="Boutroux M."/>
        </authorList>
    </citation>
    <scope>NUCLEOTIDE SEQUENCE</scope>
    <source>
        <strain evidence="2">51.81</strain>
    </source>
</reference>
<dbReference type="Proteomes" id="UP001149607">
    <property type="component" value="Chromosome"/>
</dbReference>
<accession>A0A9X4E9Q6</accession>
<dbReference type="Pfam" id="PF16068">
    <property type="entry name" value="DUF4810"/>
    <property type="match status" value="1"/>
</dbReference>
<evidence type="ECO:0000313" key="3">
    <source>
        <dbReference type="EMBL" id="WWY02540.1"/>
    </source>
</evidence>
<proteinExistence type="predicted"/>
<feature type="signal peptide" evidence="1">
    <location>
        <begin position="1"/>
        <end position="20"/>
    </location>
</feature>
<reference evidence="3" key="2">
    <citation type="submission" date="2024-02" db="EMBL/GenBank/DDBJ databases">
        <title>Neisseria leonii sp. nov.</title>
        <authorList>
            <person name="Boutroux M."/>
            <person name="Favre-Rochex S."/>
            <person name="Gorgette O."/>
            <person name="Touak G."/>
            <person name="Muhle E."/>
            <person name="Chesneau O."/>
            <person name="Clermont D."/>
            <person name="Rahi P."/>
        </authorList>
    </citation>
    <scope>NUCLEOTIDE SEQUENCE</scope>
    <source>
        <strain evidence="3">51.81</strain>
    </source>
</reference>
<keyword evidence="4" id="KW-1185">Reference proteome</keyword>
<gene>
    <name evidence="2" type="ORF">ORY91_001475</name>
    <name evidence="3" type="ORF">V9W64_07395</name>
</gene>
<protein>
    <submittedName>
        <fullName evidence="2">DUF4810 domain-containing protein</fullName>
    </submittedName>
</protein>
<dbReference type="RefSeq" id="WP_274585167.1">
    <property type="nucleotide sequence ID" value="NZ_CP145811.1"/>
</dbReference>
<dbReference type="AlphaFoldDB" id="A0A9X4E9Q6"/>